<feature type="repeat" description="ANK" evidence="3">
    <location>
        <begin position="32"/>
        <end position="54"/>
    </location>
</feature>
<dbReference type="SMART" id="SM00248">
    <property type="entry name" value="ANK"/>
    <property type="match status" value="6"/>
</dbReference>
<gene>
    <name evidence="4" type="ORF">Ciccas_009199</name>
</gene>
<evidence type="ECO:0000313" key="4">
    <source>
        <dbReference type="EMBL" id="KAL3312212.1"/>
    </source>
</evidence>
<keyword evidence="2 3" id="KW-0040">ANK repeat</keyword>
<feature type="repeat" description="ANK" evidence="3">
    <location>
        <begin position="103"/>
        <end position="135"/>
    </location>
</feature>
<dbReference type="PROSITE" id="PS50297">
    <property type="entry name" value="ANK_REP_REGION"/>
    <property type="match status" value="5"/>
</dbReference>
<keyword evidence="1" id="KW-0677">Repeat</keyword>
<sequence length="244" mass="26753">ETVLHAAVNSGEIEMVQLALERQASIEATQNNLANPLHYACTKGDLDIVKLLLEMRPESGEDVLLMADSNGHSPLHIAAMYNHTKIVTLLVEQGSYLEMKDALGLTPLLLAAMKSLPECVSELIKLGADPKAKDQQDRNIMHLIVITPNVKGRKITSILTEAALIETMINEQDVFGCTPLHYAAQNGLTNTLERMITMGALCTEHNLDRETALHYAVKFEKVETVAALLDTEQGIRAMNASDLQ</sequence>
<feature type="repeat" description="ANK" evidence="3">
    <location>
        <begin position="1"/>
        <end position="31"/>
    </location>
</feature>
<dbReference type="PANTHER" id="PTHR24186">
    <property type="entry name" value="PROTEIN PHOSPHATASE 1 REGULATORY SUBUNIT"/>
    <property type="match status" value="1"/>
</dbReference>
<dbReference type="SUPFAM" id="SSF48403">
    <property type="entry name" value="Ankyrin repeat"/>
    <property type="match status" value="1"/>
</dbReference>
<comment type="caution">
    <text evidence="4">The sequence shown here is derived from an EMBL/GenBank/DDBJ whole genome shotgun (WGS) entry which is preliminary data.</text>
</comment>
<evidence type="ECO:0000256" key="2">
    <source>
        <dbReference type="ARBA" id="ARBA00023043"/>
    </source>
</evidence>
<dbReference type="Proteomes" id="UP001626550">
    <property type="component" value="Unassembled WGS sequence"/>
</dbReference>
<feature type="non-terminal residue" evidence="4">
    <location>
        <position position="244"/>
    </location>
</feature>
<accession>A0ABD2PXR6</accession>
<organism evidence="4 5">
    <name type="scientific">Cichlidogyrus casuarinus</name>
    <dbReference type="NCBI Taxonomy" id="1844966"/>
    <lineage>
        <taxon>Eukaryota</taxon>
        <taxon>Metazoa</taxon>
        <taxon>Spiralia</taxon>
        <taxon>Lophotrochozoa</taxon>
        <taxon>Platyhelminthes</taxon>
        <taxon>Monogenea</taxon>
        <taxon>Monopisthocotylea</taxon>
        <taxon>Dactylogyridea</taxon>
        <taxon>Ancyrocephalidae</taxon>
        <taxon>Cichlidogyrus</taxon>
    </lineage>
</organism>
<keyword evidence="5" id="KW-1185">Reference proteome</keyword>
<dbReference type="Pfam" id="PF12796">
    <property type="entry name" value="Ank_2"/>
    <property type="match status" value="3"/>
</dbReference>
<protein>
    <submittedName>
        <fullName evidence="4">Uncharacterized protein</fullName>
    </submittedName>
</protein>
<dbReference type="PANTHER" id="PTHR24186:SF50">
    <property type="entry name" value="ANKYRIN REPEAT-CONTAINING PROTEIN ITN1-LIKE ISOFORM X1"/>
    <property type="match status" value="1"/>
</dbReference>
<feature type="repeat" description="ANK" evidence="3">
    <location>
        <begin position="70"/>
        <end position="102"/>
    </location>
</feature>
<feature type="repeat" description="ANK" evidence="3">
    <location>
        <begin position="175"/>
        <end position="200"/>
    </location>
</feature>
<evidence type="ECO:0000313" key="5">
    <source>
        <dbReference type="Proteomes" id="UP001626550"/>
    </source>
</evidence>
<dbReference type="InterPro" id="IPR002110">
    <property type="entry name" value="Ankyrin_rpt"/>
</dbReference>
<name>A0ABD2PXR6_9PLAT</name>
<dbReference type="AlphaFoldDB" id="A0ABD2PXR6"/>
<dbReference type="PRINTS" id="PR01415">
    <property type="entry name" value="ANKYRIN"/>
</dbReference>
<dbReference type="PROSITE" id="PS50088">
    <property type="entry name" value="ANK_REPEAT"/>
    <property type="match status" value="5"/>
</dbReference>
<feature type="non-terminal residue" evidence="4">
    <location>
        <position position="1"/>
    </location>
</feature>
<dbReference type="Gene3D" id="1.25.40.20">
    <property type="entry name" value="Ankyrin repeat-containing domain"/>
    <property type="match status" value="2"/>
</dbReference>
<dbReference type="InterPro" id="IPR036770">
    <property type="entry name" value="Ankyrin_rpt-contain_sf"/>
</dbReference>
<proteinExistence type="predicted"/>
<reference evidence="4 5" key="1">
    <citation type="submission" date="2024-11" db="EMBL/GenBank/DDBJ databases">
        <title>Adaptive evolution of stress response genes in parasites aligns with host niche diversity.</title>
        <authorList>
            <person name="Hahn C."/>
            <person name="Resl P."/>
        </authorList>
    </citation>
    <scope>NUCLEOTIDE SEQUENCE [LARGE SCALE GENOMIC DNA]</scope>
    <source>
        <strain evidence="4">EGGRZ-B1_66</strain>
        <tissue evidence="4">Body</tissue>
    </source>
</reference>
<evidence type="ECO:0000256" key="3">
    <source>
        <dbReference type="PROSITE-ProRule" id="PRU00023"/>
    </source>
</evidence>
<evidence type="ECO:0000256" key="1">
    <source>
        <dbReference type="ARBA" id="ARBA00022737"/>
    </source>
</evidence>
<dbReference type="EMBL" id="JBJKFK010001797">
    <property type="protein sequence ID" value="KAL3312212.1"/>
    <property type="molecule type" value="Genomic_DNA"/>
</dbReference>